<gene>
    <name evidence="2" type="ORF">AWB69_02294</name>
</gene>
<dbReference type="SMART" id="SM01351">
    <property type="entry name" value="Aspzincin_M35"/>
    <property type="match status" value="1"/>
</dbReference>
<accession>A0A158GBZ5</accession>
<dbReference type="InterPro" id="IPR029463">
    <property type="entry name" value="Lys_MEP"/>
</dbReference>
<evidence type="ECO:0000259" key="1">
    <source>
        <dbReference type="SMART" id="SM01351"/>
    </source>
</evidence>
<proteinExistence type="predicted"/>
<dbReference type="GO" id="GO:0004222">
    <property type="term" value="F:metalloendopeptidase activity"/>
    <property type="evidence" value="ECO:0007669"/>
    <property type="project" value="InterPro"/>
</dbReference>
<feature type="domain" description="Lysine-specific metallo-endopeptidase" evidence="1">
    <location>
        <begin position="62"/>
        <end position="216"/>
    </location>
</feature>
<dbReference type="Gene3D" id="3.40.390.10">
    <property type="entry name" value="Collagenase (Catalytic Domain)"/>
    <property type="match status" value="1"/>
</dbReference>
<organism evidence="2 3">
    <name type="scientific">Caballeronia udeis</name>
    <dbReference type="NCBI Taxonomy" id="1232866"/>
    <lineage>
        <taxon>Bacteria</taxon>
        <taxon>Pseudomonadati</taxon>
        <taxon>Pseudomonadota</taxon>
        <taxon>Betaproteobacteria</taxon>
        <taxon>Burkholderiales</taxon>
        <taxon>Burkholderiaceae</taxon>
        <taxon>Caballeronia</taxon>
    </lineage>
</organism>
<name>A0A158GBZ5_9BURK</name>
<dbReference type="RefSeq" id="WP_062084959.1">
    <property type="nucleotide sequence ID" value="NZ_FCOK02000011.1"/>
</dbReference>
<sequence length="219" mass="24154">MPEENWVEVGTATTNRIPDSNVDIFLDLNASPICPNMTDAEFRKSVLKLTADANAMVQRRLSELSRWAVIDKERVQTWFGASDESIKARLIDGLTKLSKVLAELAPKNFIRSSLDTDRATGCTPNLKNLAGEVAHVCGPDTATHTISISPNFCALPERSAGKLDSKQLTIVHEATHFYDTFGSLDHAYTQFNTRRLAQSNPELAIANADSLAWYVLCTD</sequence>
<reference evidence="2 3" key="1">
    <citation type="submission" date="2016-01" db="EMBL/GenBank/DDBJ databases">
        <authorList>
            <person name="Oliw E.H."/>
        </authorList>
    </citation>
    <scope>NUCLEOTIDE SEQUENCE [LARGE SCALE GENOMIC DNA]</scope>
    <source>
        <strain evidence="2">LMG 27134</strain>
    </source>
</reference>
<dbReference type="Proteomes" id="UP000054683">
    <property type="component" value="Unassembled WGS sequence"/>
</dbReference>
<dbReference type="SUPFAM" id="SSF55486">
    <property type="entry name" value="Metalloproteases ('zincins'), catalytic domain"/>
    <property type="match status" value="1"/>
</dbReference>
<dbReference type="InterPro" id="IPR024079">
    <property type="entry name" value="MetalloPept_cat_dom_sf"/>
</dbReference>
<dbReference type="Pfam" id="PF14521">
    <property type="entry name" value="Aspzincin_M35"/>
    <property type="match status" value="1"/>
</dbReference>
<dbReference type="InterPro" id="IPR034108">
    <property type="entry name" value="Pept_M35-like_proteobacteria"/>
</dbReference>
<dbReference type="CDD" id="cd11007">
    <property type="entry name" value="M35_like_1"/>
    <property type="match status" value="1"/>
</dbReference>
<dbReference type="AlphaFoldDB" id="A0A158GBZ5"/>
<protein>
    <submittedName>
        <fullName evidence="2">Peptidase M35</fullName>
    </submittedName>
</protein>
<dbReference type="OrthoDB" id="8841651at2"/>
<evidence type="ECO:0000313" key="2">
    <source>
        <dbReference type="EMBL" id="SAL29149.1"/>
    </source>
</evidence>
<evidence type="ECO:0000313" key="3">
    <source>
        <dbReference type="Proteomes" id="UP000054683"/>
    </source>
</evidence>
<dbReference type="EMBL" id="FCOK02000011">
    <property type="protein sequence ID" value="SAL29149.1"/>
    <property type="molecule type" value="Genomic_DNA"/>
</dbReference>